<gene>
    <name evidence="2" type="ORF">EFR84_22715</name>
</gene>
<keyword evidence="1" id="KW-0812">Transmembrane</keyword>
<protein>
    <submittedName>
        <fullName evidence="2">Uncharacterized protein</fullName>
    </submittedName>
</protein>
<sequence length="76" mass="8353">MQISAIRYRAPPAGGVHIKHIRIAHVKDIISEFQFAKQISYLMGMETHHANQQNSLIFIIAAIVSGAVVPFQAGGR</sequence>
<evidence type="ECO:0000313" key="3">
    <source>
        <dbReference type="Proteomes" id="UP000278081"/>
    </source>
</evidence>
<evidence type="ECO:0000256" key="1">
    <source>
        <dbReference type="SAM" id="Phobius"/>
    </source>
</evidence>
<keyword evidence="1" id="KW-0472">Membrane</keyword>
<comment type="caution">
    <text evidence="2">The sequence shown here is derived from an EMBL/GenBank/DDBJ whole genome shotgun (WGS) entry which is preliminary data.</text>
</comment>
<dbReference type="Proteomes" id="UP000278081">
    <property type="component" value="Unassembled WGS sequence"/>
</dbReference>
<evidence type="ECO:0000313" key="2">
    <source>
        <dbReference type="EMBL" id="RUM01288.1"/>
    </source>
</evidence>
<accession>A0A3S0S8A6</accession>
<dbReference type="EMBL" id="RJTJ01000022">
    <property type="protein sequence ID" value="RUM01288.1"/>
    <property type="molecule type" value="Genomic_DNA"/>
</dbReference>
<proteinExistence type="predicted"/>
<name>A0A3S0S8A6_9HYPH</name>
<reference evidence="2 3" key="1">
    <citation type="submission" date="2018-11" db="EMBL/GenBank/DDBJ databases">
        <title>Rhizobium chutanense sp. nov., isolated from root nodules of Phaseolus vulgaris in China.</title>
        <authorList>
            <person name="Huo Y."/>
        </authorList>
    </citation>
    <scope>NUCLEOTIDE SEQUENCE [LARGE SCALE GENOMIC DNA]</scope>
    <source>
        <strain evidence="2 3">C16</strain>
    </source>
</reference>
<organism evidence="2 3">
    <name type="scientific">Rhizobium chutanense</name>
    <dbReference type="NCBI Taxonomy" id="2035448"/>
    <lineage>
        <taxon>Bacteria</taxon>
        <taxon>Pseudomonadati</taxon>
        <taxon>Pseudomonadota</taxon>
        <taxon>Alphaproteobacteria</taxon>
        <taxon>Hyphomicrobiales</taxon>
        <taxon>Rhizobiaceae</taxon>
        <taxon>Rhizobium/Agrobacterium group</taxon>
        <taxon>Rhizobium</taxon>
    </lineage>
</organism>
<feature type="transmembrane region" description="Helical" evidence="1">
    <location>
        <begin position="55"/>
        <end position="73"/>
    </location>
</feature>
<dbReference type="AlphaFoldDB" id="A0A3S0S8A6"/>
<keyword evidence="1" id="KW-1133">Transmembrane helix</keyword>